<name>A0A834KF51_VESVU</name>
<dbReference type="AlphaFoldDB" id="A0A834KF51"/>
<dbReference type="PANTHER" id="PTHR45624:SF4">
    <property type="entry name" value="CONGESTED-LIKE TRACHEA PROTEIN-RELATED"/>
    <property type="match status" value="1"/>
</dbReference>
<keyword evidence="5" id="KW-0677">Repeat</keyword>
<proteinExistence type="inferred from homology"/>
<evidence type="ECO:0000256" key="5">
    <source>
        <dbReference type="ARBA" id="ARBA00022737"/>
    </source>
</evidence>
<evidence type="ECO:0000256" key="10">
    <source>
        <dbReference type="RuleBase" id="RU000488"/>
    </source>
</evidence>
<dbReference type="GO" id="GO:0031966">
    <property type="term" value="C:mitochondrial membrane"/>
    <property type="evidence" value="ECO:0007669"/>
    <property type="project" value="UniProtKB-SubCell"/>
</dbReference>
<dbReference type="PANTHER" id="PTHR45624">
    <property type="entry name" value="MITOCHONDRIAL BASIC AMINO ACIDS TRANSPORTER-RELATED"/>
    <property type="match status" value="1"/>
</dbReference>
<dbReference type="PRINTS" id="PR00926">
    <property type="entry name" value="MITOCARRIER"/>
</dbReference>
<dbReference type="GO" id="GO:0015227">
    <property type="term" value="F:O-acyl-L-carnitine transmembrane transporter activity"/>
    <property type="evidence" value="ECO:0007669"/>
    <property type="project" value="TreeGrafter"/>
</dbReference>
<dbReference type="InterPro" id="IPR018108">
    <property type="entry name" value="MCP_transmembrane"/>
</dbReference>
<evidence type="ECO:0000313" key="13">
    <source>
        <dbReference type="Proteomes" id="UP000614350"/>
    </source>
</evidence>
<dbReference type="GO" id="GO:0006839">
    <property type="term" value="P:mitochondrial transport"/>
    <property type="evidence" value="ECO:0007669"/>
    <property type="project" value="TreeGrafter"/>
</dbReference>
<keyword evidence="6 11" id="KW-1133">Transmembrane helix</keyword>
<dbReference type="Proteomes" id="UP000614350">
    <property type="component" value="Unassembled WGS sequence"/>
</dbReference>
<comment type="subcellular location">
    <subcellularLocation>
        <location evidence="1">Mitochondrion membrane</location>
        <topology evidence="1">Multi-pass membrane protein</topology>
    </subcellularLocation>
</comment>
<evidence type="ECO:0000256" key="6">
    <source>
        <dbReference type="ARBA" id="ARBA00022989"/>
    </source>
</evidence>
<feature type="transmembrane region" description="Helical" evidence="11">
    <location>
        <begin position="108"/>
        <end position="126"/>
    </location>
</feature>
<comment type="similarity">
    <text evidence="2 10">Belongs to the mitochondrial carrier (TC 2.A.29) family.</text>
</comment>
<evidence type="ECO:0000256" key="4">
    <source>
        <dbReference type="ARBA" id="ARBA00022692"/>
    </source>
</evidence>
<comment type="caution">
    <text evidence="12">The sequence shown here is derived from an EMBL/GenBank/DDBJ whole genome shotgun (WGS) entry which is preliminary data.</text>
</comment>
<feature type="transmembrane region" description="Helical" evidence="11">
    <location>
        <begin position="266"/>
        <end position="285"/>
    </location>
</feature>
<keyword evidence="7" id="KW-0496">Mitochondrion</keyword>
<keyword evidence="3 10" id="KW-0813">Transport</keyword>
<evidence type="ECO:0000256" key="2">
    <source>
        <dbReference type="ARBA" id="ARBA00006375"/>
    </source>
</evidence>
<keyword evidence="8 9" id="KW-0472">Membrane</keyword>
<sequence length="294" mass="32725">MSVERTPLEYLIGGAVGGFCVAIVGHPFDTIKVRLQMEQKGNKNMYHLLRNFFIKEGPLSLYKVHFISFFGISAPLITVIPLSAMGFFSYGAGKLLVSKPDQTKLTDIQLLLSGMFSGACTSFIAAPSERIKCLLQAQRDIGTKRQYKGFMDCMKKLYHEGGIRNIYLGTCVTLLRDVPSCGTYFYTYERLMGILLNSSEEMTWQPLLAGGIAGVVTWLVSLPADSIKTRLQASPMNMYPYGMRSVLPIIMKEGGFLALYRGVTTVMIRAFIANAACFYGFELAFDMMDKFSNT</sequence>
<evidence type="ECO:0000256" key="3">
    <source>
        <dbReference type="ARBA" id="ARBA00022448"/>
    </source>
</evidence>
<keyword evidence="13" id="KW-1185">Reference proteome</keyword>
<reference evidence="12" key="1">
    <citation type="journal article" date="2020" name="G3 (Bethesda)">
        <title>High-Quality Assemblies for Three Invasive Social Wasps from the &lt;i&gt;Vespula&lt;/i&gt; Genus.</title>
        <authorList>
            <person name="Harrop T.W.R."/>
            <person name="Guhlin J."/>
            <person name="McLaughlin G.M."/>
            <person name="Permina E."/>
            <person name="Stockwell P."/>
            <person name="Gilligan J."/>
            <person name="Le Lec M.F."/>
            <person name="Gruber M.A.M."/>
            <person name="Quinn O."/>
            <person name="Lovegrove M."/>
            <person name="Duncan E.J."/>
            <person name="Remnant E.J."/>
            <person name="Van Eeckhoven J."/>
            <person name="Graham B."/>
            <person name="Knapp R.A."/>
            <person name="Langford K.W."/>
            <person name="Kronenberg Z."/>
            <person name="Press M.O."/>
            <person name="Eacker S.M."/>
            <person name="Wilson-Rankin E.E."/>
            <person name="Purcell J."/>
            <person name="Lester P.J."/>
            <person name="Dearden P.K."/>
        </authorList>
    </citation>
    <scope>NUCLEOTIDE SEQUENCE</scope>
    <source>
        <strain evidence="12">Marl-1</strain>
    </source>
</reference>
<evidence type="ECO:0000256" key="11">
    <source>
        <dbReference type="SAM" id="Phobius"/>
    </source>
</evidence>
<keyword evidence="4 9" id="KW-0812">Transmembrane</keyword>
<accession>A0A834KF51</accession>
<evidence type="ECO:0000256" key="9">
    <source>
        <dbReference type="PROSITE-ProRule" id="PRU00282"/>
    </source>
</evidence>
<dbReference type="SUPFAM" id="SSF103506">
    <property type="entry name" value="Mitochondrial carrier"/>
    <property type="match status" value="1"/>
</dbReference>
<organism evidence="12 13">
    <name type="scientific">Vespula vulgaris</name>
    <name type="common">Yellow jacket</name>
    <name type="synonym">Wasp</name>
    <dbReference type="NCBI Taxonomy" id="7454"/>
    <lineage>
        <taxon>Eukaryota</taxon>
        <taxon>Metazoa</taxon>
        <taxon>Ecdysozoa</taxon>
        <taxon>Arthropoda</taxon>
        <taxon>Hexapoda</taxon>
        <taxon>Insecta</taxon>
        <taxon>Pterygota</taxon>
        <taxon>Neoptera</taxon>
        <taxon>Endopterygota</taxon>
        <taxon>Hymenoptera</taxon>
        <taxon>Apocrita</taxon>
        <taxon>Aculeata</taxon>
        <taxon>Vespoidea</taxon>
        <taxon>Vespidae</taxon>
        <taxon>Vespinae</taxon>
        <taxon>Vespula</taxon>
    </lineage>
</organism>
<feature type="transmembrane region" description="Helical" evidence="11">
    <location>
        <begin position="202"/>
        <end position="220"/>
    </location>
</feature>
<dbReference type="PROSITE" id="PS50920">
    <property type="entry name" value="SOLCAR"/>
    <property type="match status" value="3"/>
</dbReference>
<evidence type="ECO:0000256" key="1">
    <source>
        <dbReference type="ARBA" id="ARBA00004225"/>
    </source>
</evidence>
<evidence type="ECO:0000256" key="7">
    <source>
        <dbReference type="ARBA" id="ARBA00023128"/>
    </source>
</evidence>
<dbReference type="InterPro" id="IPR002067">
    <property type="entry name" value="MCP"/>
</dbReference>
<feature type="repeat" description="Solcar" evidence="9">
    <location>
        <begin position="105"/>
        <end position="194"/>
    </location>
</feature>
<feature type="transmembrane region" description="Helical" evidence="11">
    <location>
        <begin position="66"/>
        <end position="88"/>
    </location>
</feature>
<dbReference type="EMBL" id="JACSEA010000003">
    <property type="protein sequence ID" value="KAF7404772.1"/>
    <property type="molecule type" value="Genomic_DNA"/>
</dbReference>
<feature type="repeat" description="Solcar" evidence="9">
    <location>
        <begin position="5"/>
        <end position="96"/>
    </location>
</feature>
<evidence type="ECO:0000313" key="12">
    <source>
        <dbReference type="EMBL" id="KAF7404772.1"/>
    </source>
</evidence>
<feature type="repeat" description="Solcar" evidence="9">
    <location>
        <begin position="201"/>
        <end position="287"/>
    </location>
</feature>
<feature type="transmembrane region" description="Helical" evidence="11">
    <location>
        <begin position="7"/>
        <end position="28"/>
    </location>
</feature>
<evidence type="ECO:0000256" key="8">
    <source>
        <dbReference type="ARBA" id="ARBA00023136"/>
    </source>
</evidence>
<gene>
    <name evidence="12" type="ORF">HZH66_003678</name>
</gene>
<dbReference type="Pfam" id="PF00153">
    <property type="entry name" value="Mito_carr"/>
    <property type="match status" value="3"/>
</dbReference>
<dbReference type="InterPro" id="IPR023395">
    <property type="entry name" value="MCP_dom_sf"/>
</dbReference>
<dbReference type="InterPro" id="IPR050567">
    <property type="entry name" value="Mitochondrial_Carrier"/>
</dbReference>
<protein>
    <submittedName>
        <fullName evidence="12">Uncharacterized protein</fullName>
    </submittedName>
</protein>
<dbReference type="GO" id="GO:1902603">
    <property type="term" value="P:carnitine transmembrane transport"/>
    <property type="evidence" value="ECO:0007669"/>
    <property type="project" value="TreeGrafter"/>
</dbReference>
<dbReference type="Gene3D" id="1.50.40.10">
    <property type="entry name" value="Mitochondrial carrier domain"/>
    <property type="match status" value="1"/>
</dbReference>